<protein>
    <recommendedName>
        <fullName evidence="4">Zinc ribbon domain-containing protein</fullName>
    </recommendedName>
</protein>
<sequence length="382" mass="42511">MSTSEVEFRCRNCGGPLEVSPETIAIVCSYCGFLNWIREDLKEEVLVVKPLKDKDVLDRLRGFASRERLGEIFSPSNLSRTTVVLVPIYFVDVSAGAEYSGTVAVDIRKCRSVGNQTRCWVETRRVHVRGVYGPAKDVVPVPGRRGSNVLSVKALAYRYMMNRVDAVPLANAELDKSIWRNVLSIEVDRKIALDIAIDSHLDVLRKTIEDVMRKEAERKVSGGSIIRSRIIWKKITPRNVKAASSPPILLPMHILMYRYRGEVYRAVVCGWNGDVIVLERPMKKIDRIIWSIAASLSSGLCGGLAIPMIIAGDEIGLGIGLILIIAGGYASWYCMKKVVSPVKSSLIGVNLKELKKYSESSSANEVHKIIKFVDSMLSTPRF</sequence>
<dbReference type="EMBL" id="DTAU01000035">
    <property type="protein sequence ID" value="HFQ78381.1"/>
    <property type="molecule type" value="Genomic_DNA"/>
</dbReference>
<keyword evidence="1" id="KW-0812">Transmembrane</keyword>
<proteinExistence type="predicted"/>
<keyword evidence="1" id="KW-0472">Membrane</keyword>
<evidence type="ECO:0000256" key="1">
    <source>
        <dbReference type="SAM" id="Phobius"/>
    </source>
</evidence>
<dbReference type="EMBL" id="DTDH01000115">
    <property type="protein sequence ID" value="HGT98543.1"/>
    <property type="molecule type" value="Genomic_DNA"/>
</dbReference>
<organism evidence="3">
    <name type="scientific">Ignisphaera aggregans</name>
    <dbReference type="NCBI Taxonomy" id="334771"/>
    <lineage>
        <taxon>Archaea</taxon>
        <taxon>Thermoproteota</taxon>
        <taxon>Thermoprotei</taxon>
        <taxon>Desulfurococcales</taxon>
        <taxon>Desulfurococcaceae</taxon>
        <taxon>Ignisphaera</taxon>
    </lineage>
</organism>
<evidence type="ECO:0000313" key="2">
    <source>
        <dbReference type="EMBL" id="HFQ78381.1"/>
    </source>
</evidence>
<keyword evidence="1" id="KW-1133">Transmembrane helix</keyword>
<reference evidence="3" key="1">
    <citation type="journal article" date="2020" name="mSystems">
        <title>Genome- and Community-Level Interaction Insights into Carbon Utilization and Element Cycling Functions of Hydrothermarchaeota in Hydrothermal Sediment.</title>
        <authorList>
            <person name="Zhou Z."/>
            <person name="Liu Y."/>
            <person name="Xu W."/>
            <person name="Pan J."/>
            <person name="Luo Z.H."/>
            <person name="Li M."/>
        </authorList>
    </citation>
    <scope>NUCLEOTIDE SEQUENCE [LARGE SCALE GENOMIC DNA]</scope>
    <source>
        <strain evidence="2">SpSt-629</strain>
        <strain evidence="3">SpSt-688</strain>
    </source>
</reference>
<feature type="transmembrane region" description="Helical" evidence="1">
    <location>
        <begin position="315"/>
        <end position="335"/>
    </location>
</feature>
<evidence type="ECO:0000313" key="3">
    <source>
        <dbReference type="EMBL" id="HGT98543.1"/>
    </source>
</evidence>
<gene>
    <name evidence="2" type="ORF">ENT99_01580</name>
    <name evidence="3" type="ORF">ENU64_03850</name>
</gene>
<name>A0A7J3MYB3_9CREN</name>
<feature type="transmembrane region" description="Helical" evidence="1">
    <location>
        <begin position="288"/>
        <end position="309"/>
    </location>
</feature>
<accession>A0A7J3MYB3</accession>
<evidence type="ECO:0008006" key="4">
    <source>
        <dbReference type="Google" id="ProtNLM"/>
    </source>
</evidence>
<dbReference type="Gene3D" id="2.20.28.30">
    <property type="entry name" value="RNA polymerase ii, chain L"/>
    <property type="match status" value="1"/>
</dbReference>
<dbReference type="AlphaFoldDB" id="A0A7J3MYB3"/>
<comment type="caution">
    <text evidence="3">The sequence shown here is derived from an EMBL/GenBank/DDBJ whole genome shotgun (WGS) entry which is preliminary data.</text>
</comment>